<dbReference type="Proteomes" id="UP000327013">
    <property type="component" value="Unassembled WGS sequence"/>
</dbReference>
<dbReference type="EMBL" id="VIBQ01000016">
    <property type="protein sequence ID" value="KAB8356450.1"/>
    <property type="molecule type" value="Genomic_DNA"/>
</dbReference>
<evidence type="ECO:0000256" key="1">
    <source>
        <dbReference type="SAM" id="MobiDB-lite"/>
    </source>
</evidence>
<dbReference type="Pfam" id="PF01636">
    <property type="entry name" value="APH"/>
    <property type="match status" value="1"/>
</dbReference>
<dbReference type="SUPFAM" id="SSF56112">
    <property type="entry name" value="Protein kinase-like (PK-like)"/>
    <property type="match status" value="1"/>
</dbReference>
<dbReference type="InterPro" id="IPR051035">
    <property type="entry name" value="Mito_inheritance_9"/>
</dbReference>
<proteinExistence type="predicted"/>
<keyword evidence="4" id="KW-1185">Reference proteome</keyword>
<dbReference type="InterPro" id="IPR011009">
    <property type="entry name" value="Kinase-like_dom_sf"/>
</dbReference>
<feature type="compositionally biased region" description="Basic and acidic residues" evidence="1">
    <location>
        <begin position="611"/>
        <end position="620"/>
    </location>
</feature>
<feature type="region of interest" description="Disordered" evidence="1">
    <location>
        <begin position="586"/>
        <end position="620"/>
    </location>
</feature>
<feature type="compositionally biased region" description="Basic and acidic residues" evidence="1">
    <location>
        <begin position="536"/>
        <end position="553"/>
    </location>
</feature>
<accession>A0A5N6KWV9</accession>
<feature type="region of interest" description="Disordered" evidence="1">
    <location>
        <begin position="887"/>
        <end position="917"/>
    </location>
</feature>
<dbReference type="PANTHER" id="PTHR36091">
    <property type="entry name" value="ALTERED INHERITANCE OF MITOCHONDRIA PROTEIN 9, MITOCHONDRIAL"/>
    <property type="match status" value="1"/>
</dbReference>
<feature type="region of interest" description="Disordered" evidence="1">
    <location>
        <begin position="528"/>
        <end position="565"/>
    </location>
</feature>
<name>A0A5N6KWV9_9ROSI</name>
<dbReference type="Gene3D" id="3.30.200.20">
    <property type="entry name" value="Phosphorylase Kinase, domain 1"/>
    <property type="match status" value="1"/>
</dbReference>
<feature type="compositionally biased region" description="Basic and acidic residues" evidence="1">
    <location>
        <begin position="1187"/>
        <end position="1208"/>
    </location>
</feature>
<dbReference type="PANTHER" id="PTHR36091:SF2">
    <property type="entry name" value="AMINOGLYCOSIDE PHOSPHOTRANSFERASE DOMAIN-CONTAINING PROTEIN"/>
    <property type="match status" value="1"/>
</dbReference>
<organism evidence="3 4">
    <name type="scientific">Carpinus fangiana</name>
    <dbReference type="NCBI Taxonomy" id="176857"/>
    <lineage>
        <taxon>Eukaryota</taxon>
        <taxon>Viridiplantae</taxon>
        <taxon>Streptophyta</taxon>
        <taxon>Embryophyta</taxon>
        <taxon>Tracheophyta</taxon>
        <taxon>Spermatophyta</taxon>
        <taxon>Magnoliopsida</taxon>
        <taxon>eudicotyledons</taxon>
        <taxon>Gunneridae</taxon>
        <taxon>Pentapetalae</taxon>
        <taxon>rosids</taxon>
        <taxon>fabids</taxon>
        <taxon>Fagales</taxon>
        <taxon>Betulaceae</taxon>
        <taxon>Carpinus</taxon>
    </lineage>
</organism>
<protein>
    <recommendedName>
        <fullName evidence="2">Aminoglycoside phosphotransferase domain-containing protein</fullName>
    </recommendedName>
</protein>
<evidence type="ECO:0000313" key="3">
    <source>
        <dbReference type="EMBL" id="KAB8356450.1"/>
    </source>
</evidence>
<feature type="region of interest" description="Disordered" evidence="1">
    <location>
        <begin position="1183"/>
        <end position="1240"/>
    </location>
</feature>
<dbReference type="OrthoDB" id="2831558at2759"/>
<sequence>MLLHSLVIIPSHYGVWDISIMTTVQRCIALCRERFTFGSIVYNRPLVRKMSSGKTLWVNVPQHEADPFEYTSGRWIFNEQVRRKERRLKFDVEALKTIVAASRDLASSAVISSRKFAEGGFNRIIELTFRDGEEVLARLPYPLLTPKHYAIASEAATLTLLRSEGIPVPKVLGYSASGANAVGSEYLLLEKVNGSCLGDICITMPASGSLYHLRDLQPEDSHVPLTSPDHVAQQLVIGPTCKHEWHYKERTYLREHLGPWKTFLECFEAPAKRELQWCKKYGQPRQHIQRHLRSLSNLEEISPDDYAETLRDYLKLAPSLDIPPDHVLSRPVLRHPDLSPNNILINENYDIVALIDWQHADEKGQVVEQLRRRLVHFLYAATTKAQIPDHFAAISQVGATTRARLYQHAAWPWVGDSLTLQHDLVLAAEAWPLPLKASPSGAGPVVPHEANCPLQYPAADLASHTRQWAKMQELEEEATDMRTAMDIDAQGSLFFGRRLADGAGSIDTPVLWLVERIESGVCHLCPDPQRQQAQDASRDAEQKASNRSGHECSESTPVPGIQPTFKKNEVGSILGVAIVDCAEDEHGQDAAQTANDDFKTTPPVAFTPESDEQHGNDGRADQVTDQIDLQNVRALEGHNDHRDNDQHNQTTNPPKRQPVAEKIIAGRADHGRLQAVERSGAECNNHDEGDADHPCGQPFQKVEECEVSIIAKAGVPCARPGCEQARRSDKHNDASHNGCGNGNTDPEVLVRLRGECSQPEPAEEHVVGQDRDGQNVDQLPAQQACFKIARACNLTRVNVCRCANTDGANDDHQNYQGALDVVGDERHFEATKRRIDGRHDALHDNDRQAVQARQQIDNLTHVMTLRYNEVKTPYRWRVHSVRTKPSGHFRRMIGPSAANASNGSEEDNRDSLGGSKREAAATRFPRKHYLGRVFAVLSQPCCGHLERTSCRRCTEEEEYKMVKLGTRSEAAQMQKGPIHGHAAQRPGERGVTNACKMAGADADAAAAAAAAAPAARRTFSLTRSDEIEGQWHTCVASACGTMGKILGLGLLSKRPGDYEACHTAMKLVHCAITGQIRIYWSFEGIAEVRDFFVVFRHANHLPRAFSGRSQVLLPHFRLSAKCESCRVAACRGRSQERVHLYITAATTVHPPPMLPFLLTQGLYVCCQQQHTFAAEELHGVKQTRWLPQDDKGPSRSDREPWRRNESKNPTRPRSGAASKVYKGHHEGDRIGRKDTHRSGTATRYTRHAPLVSEAFHLRSTHVARAHTNTAHMEALERPGLHAHLQVLQWSSLRQTGQSKGPGGRPSHAQQDVFRVCRSLRAVKQTTHESGEVEWEDVADTDGVADGQQKEIDEYVVLQQRIMRGEVEDWRIWGTVEPARWDEILTVVKQNSPGQVDEPAEKKDMYEQTAIGTLAVLLIPTPTAALCAASRYPWSTRLLSGGSSSSSPCHEQCSTAASSWMLTHTGITSCHARPSAKQRQMLAKAQKQQDSHVVVVVAGGGRGEGGGRSFLKAVDLDGLAVEGEAILLIGEKFLDVLALVALQLDHLAHLGVDDDGAIAGKLLLDDLENLLLVKLLGQALDRGQSLATITFCCAGVGQQMGVSDVRRHLEGGWAADKGRTGCGETYAGCGYECNSATALFRQYLHRPPRRGPWSSNSQSYSS</sequence>
<feature type="domain" description="Aminoglycoside phosphotransferase" evidence="2">
    <location>
        <begin position="134"/>
        <end position="360"/>
    </location>
</feature>
<dbReference type="GO" id="GO:0005739">
    <property type="term" value="C:mitochondrion"/>
    <property type="evidence" value="ECO:0007669"/>
    <property type="project" value="TreeGrafter"/>
</dbReference>
<gene>
    <name evidence="3" type="ORF">FH972_024033</name>
</gene>
<reference evidence="3 4" key="1">
    <citation type="submission" date="2019-06" db="EMBL/GenBank/DDBJ databases">
        <title>A chromosomal-level reference genome of Carpinus fangiana (Coryloideae, Betulaceae).</title>
        <authorList>
            <person name="Yang X."/>
            <person name="Wang Z."/>
            <person name="Zhang L."/>
            <person name="Hao G."/>
            <person name="Liu J."/>
            <person name="Yang Y."/>
        </authorList>
    </citation>
    <scope>NUCLEOTIDE SEQUENCE [LARGE SCALE GENOMIC DNA]</scope>
    <source>
        <strain evidence="3">Cfa_2016G</strain>
        <tissue evidence="3">Leaf</tissue>
    </source>
</reference>
<comment type="caution">
    <text evidence="3">The sequence shown here is derived from an EMBL/GenBank/DDBJ whole genome shotgun (WGS) entry which is preliminary data.</text>
</comment>
<dbReference type="InterPro" id="IPR002575">
    <property type="entry name" value="Aminoglycoside_PTrfase"/>
</dbReference>
<feature type="region of interest" description="Disordered" evidence="1">
    <location>
        <begin position="638"/>
        <end position="659"/>
    </location>
</feature>
<feature type="compositionally biased region" description="Basic and acidic residues" evidence="1">
    <location>
        <begin position="1223"/>
        <end position="1237"/>
    </location>
</feature>
<evidence type="ECO:0000259" key="2">
    <source>
        <dbReference type="Pfam" id="PF01636"/>
    </source>
</evidence>
<evidence type="ECO:0000313" key="4">
    <source>
        <dbReference type="Proteomes" id="UP000327013"/>
    </source>
</evidence>